<dbReference type="AlphaFoldDB" id="A0A366HF45"/>
<evidence type="ECO:0000256" key="2">
    <source>
        <dbReference type="ARBA" id="ARBA00022679"/>
    </source>
</evidence>
<evidence type="ECO:0000313" key="5">
    <source>
        <dbReference type="EMBL" id="RBP40005.1"/>
    </source>
</evidence>
<name>A0A366HF45_9BURK</name>
<accession>A0A366HF45</accession>
<keyword evidence="1" id="KW-0328">Glycosyltransferase</keyword>
<dbReference type="Pfam" id="PF00534">
    <property type="entry name" value="Glycos_transf_1"/>
    <property type="match status" value="1"/>
</dbReference>
<protein>
    <submittedName>
        <fullName evidence="5">Glycosyltransferase involved in cell wall biosynthesis</fullName>
    </submittedName>
</protein>
<dbReference type="OrthoDB" id="433681at2"/>
<dbReference type="InterPro" id="IPR001296">
    <property type="entry name" value="Glyco_trans_1"/>
</dbReference>
<proteinExistence type="predicted"/>
<dbReference type="RefSeq" id="WP_113932975.1">
    <property type="nucleotide sequence ID" value="NZ_JACCEU010000005.1"/>
</dbReference>
<feature type="domain" description="Glycosyl transferase family 1" evidence="3">
    <location>
        <begin position="208"/>
        <end position="383"/>
    </location>
</feature>
<dbReference type="Gene3D" id="3.40.50.2000">
    <property type="entry name" value="Glycogen Phosphorylase B"/>
    <property type="match status" value="2"/>
</dbReference>
<evidence type="ECO:0000313" key="6">
    <source>
        <dbReference type="Proteomes" id="UP000253628"/>
    </source>
</evidence>
<comment type="caution">
    <text evidence="5">The sequence shown here is derived from an EMBL/GenBank/DDBJ whole genome shotgun (WGS) entry which is preliminary data.</text>
</comment>
<dbReference type="SUPFAM" id="SSF53756">
    <property type="entry name" value="UDP-Glycosyltransferase/glycogen phosphorylase"/>
    <property type="match status" value="1"/>
</dbReference>
<sequence length="427" mass="47341">MQKIAIVSEHASPLAQLGGVDSGGQNVYVANVARELARQGHCVDVFTRLDNPYMPGQIDWENNVRIVHVPAGPATHLPKESLLPYMDEFGDYMRSYVCEHALQYDVIHANFFMSAMAALPLAKQTGTPLAITFHALGKVRRLHQAQNDHFSDRRFSIEESIVRDADCIVAECPQDKLDLIELYDADPGRISMVPCGYDPDELVPLETKEAREMLGWNPDTFYLLQLGRMVPRKGIDNVIRALARLRRNYGTDARLCVVGGNFSDLNSDDAAEFERLRQIAKEEKVADFVEFTGSRGRNVLSRYYSAADVFVTTPWYEPFGITPVEAMACRRPVIGADTGGIKYTVVDGKTGYLVPPKDPHALAAKLAILAKDRLLAAQMGRAGALRARGLFTWKRVASELADIFGGLECHSPAAWRMHAAEPLPIVT</sequence>
<dbReference type="Pfam" id="PF13439">
    <property type="entry name" value="Glyco_transf_4"/>
    <property type="match status" value="1"/>
</dbReference>
<evidence type="ECO:0000259" key="4">
    <source>
        <dbReference type="Pfam" id="PF13439"/>
    </source>
</evidence>
<evidence type="ECO:0000256" key="1">
    <source>
        <dbReference type="ARBA" id="ARBA00022676"/>
    </source>
</evidence>
<keyword evidence="6" id="KW-1185">Reference proteome</keyword>
<feature type="domain" description="Glycosyltransferase subfamily 4-like N-terminal" evidence="4">
    <location>
        <begin position="23"/>
        <end position="200"/>
    </location>
</feature>
<dbReference type="EMBL" id="QNRQ01000004">
    <property type="protein sequence ID" value="RBP40005.1"/>
    <property type="molecule type" value="Genomic_DNA"/>
</dbReference>
<reference evidence="5 6" key="1">
    <citation type="submission" date="2018-06" db="EMBL/GenBank/DDBJ databases">
        <title>Genomic Encyclopedia of Type Strains, Phase IV (KMG-IV): sequencing the most valuable type-strain genomes for metagenomic binning, comparative biology and taxonomic classification.</title>
        <authorList>
            <person name="Goeker M."/>
        </authorList>
    </citation>
    <scope>NUCLEOTIDE SEQUENCE [LARGE SCALE GENOMIC DNA]</scope>
    <source>
        <strain evidence="5 6">DSM 25520</strain>
    </source>
</reference>
<dbReference type="PANTHER" id="PTHR12526:SF510">
    <property type="entry name" value="D-INOSITOL 3-PHOSPHATE GLYCOSYLTRANSFERASE"/>
    <property type="match status" value="1"/>
</dbReference>
<dbReference type="GO" id="GO:0016757">
    <property type="term" value="F:glycosyltransferase activity"/>
    <property type="evidence" value="ECO:0007669"/>
    <property type="project" value="UniProtKB-KW"/>
</dbReference>
<dbReference type="PANTHER" id="PTHR12526">
    <property type="entry name" value="GLYCOSYLTRANSFERASE"/>
    <property type="match status" value="1"/>
</dbReference>
<evidence type="ECO:0000259" key="3">
    <source>
        <dbReference type="Pfam" id="PF00534"/>
    </source>
</evidence>
<keyword evidence="2 5" id="KW-0808">Transferase</keyword>
<dbReference type="Proteomes" id="UP000253628">
    <property type="component" value="Unassembled WGS sequence"/>
</dbReference>
<dbReference type="InterPro" id="IPR028098">
    <property type="entry name" value="Glyco_trans_4-like_N"/>
</dbReference>
<gene>
    <name evidence="5" type="ORF">DFR37_104100</name>
</gene>
<organism evidence="5 6">
    <name type="scientific">Eoetvoesiella caeni</name>
    <dbReference type="NCBI Taxonomy" id="645616"/>
    <lineage>
        <taxon>Bacteria</taxon>
        <taxon>Pseudomonadati</taxon>
        <taxon>Pseudomonadota</taxon>
        <taxon>Betaproteobacteria</taxon>
        <taxon>Burkholderiales</taxon>
        <taxon>Alcaligenaceae</taxon>
        <taxon>Eoetvoesiella</taxon>
    </lineage>
</organism>